<proteinExistence type="predicted"/>
<dbReference type="AlphaFoldDB" id="A0A7D8UYW4"/>
<feature type="domain" description="YVC1 N-terminal linker helical" evidence="4">
    <location>
        <begin position="116"/>
        <end position="297"/>
    </location>
</feature>
<evidence type="ECO:0000256" key="2">
    <source>
        <dbReference type="SAM" id="MobiDB-lite"/>
    </source>
</evidence>
<name>A0A7D8UYW4_VANHU</name>
<dbReference type="InterPro" id="IPR056337">
    <property type="entry name" value="LHD_YVC1"/>
</dbReference>
<accession>A0A7D8UYW4</accession>
<feature type="compositionally biased region" description="Low complexity" evidence="2">
    <location>
        <begin position="928"/>
        <end position="942"/>
    </location>
</feature>
<evidence type="ECO:0000313" key="6">
    <source>
        <dbReference type="EMBL" id="TXT09094.1"/>
    </source>
</evidence>
<dbReference type="Pfam" id="PF23190">
    <property type="entry name" value="LHD_TRPY1"/>
    <property type="match status" value="1"/>
</dbReference>
<keyword evidence="3" id="KW-1133">Transmembrane helix</keyword>
<keyword evidence="7" id="KW-1185">Reference proteome</keyword>
<feature type="compositionally biased region" description="Polar residues" evidence="2">
    <location>
        <begin position="819"/>
        <end position="844"/>
    </location>
</feature>
<feature type="transmembrane region" description="Helical" evidence="3">
    <location>
        <begin position="596"/>
        <end position="615"/>
    </location>
</feature>
<feature type="transmembrane region" description="Helical" evidence="3">
    <location>
        <begin position="524"/>
        <end position="545"/>
    </location>
</feature>
<feature type="coiled-coil region" evidence="1">
    <location>
        <begin position="967"/>
        <end position="1011"/>
    </location>
</feature>
<sequence>MHGRCLVLLGVACGGRFHDVGLRICGHNLNRERIVAPPPTVVVGERQDYAAARCCHLSHALGLPVLCRCCPTRPAQCRPRAAKTRRRRCSARRRSPRWAGSTSVASRCADTSQVDVYNLVHEIRVDIVSHIDTPLTYEQLIAPDSTYTIIRAQLDTVPADPTPPAVFCLLLNKVQFTTDSHQLSIATLSQSRAILCEILATRVLRGWSERSLNLATVLLTPWPIFQGASTHVVQSAKADGEQDVLDDTGTALEMAIISSARRFIRSPSCQKVIEGIWSGKIVYSAVSVHALISDNYKTRPIQIYNPHKAPVLDHYRLKVPKIRAFLEYVNFVILFILYVVAIERLDPERVNGYELVFIVYALAFSLDKAAAIREHGLKVFSSSLVNGFDLGFVVIFMVYLGARVYGVRAHDPTAMEFGADLLAIGAVVMFPRLAFMTLANNLMILSIRSMLSEFFFLMSVGIFCFIGFVYALRTLGKGGKKSQICWWLLEVYFGLDATGFESAVDFHPWLGPLLMILYGFLSNTLLLTVLVAILGNTFATINADASAESMFRKAVATVEGVKADAVFSYQLPFNIVAVVVLYPLSFVLNPRWFHKVNVFMIRVTNLPVLMLIALYERQTYNQSTLWEQICDYADRYFSIISSAIEGLIGAGMDISAVFEIEREYGSAYRDWEVDDDQVVIVDGEELTEDGPVMPPAAVSGTLTDTGAITESPVTTPSAVAPISPQASRRRRQSMNTHTHNGHHNLNAPSPHLPPGVLPAAPLPRLRRNSTLFGPSPLAQLFVRSPEDASAGGPQRRATVMAGSLPATTMVLQSPRRPQRSSLGPQGASHTSRTSQMSMSLNVGSTMPPLELDSDSPKRPQLRTSAATIHEVSQPPSPSASEKERRSVPFPQADEPAAPRSRVVSFKEQTSPRIPRTGSLTRVTSTEGTTRSLTPRTPRSQSPRLPPTTSPNLTASRKGAPSPGSRVCAKASELLESQQADAEAARDNDDRIASMERRQRRIEAMLEQLVASLGQGDSAIDQRGVACARRPEEQFDMFDESAVE</sequence>
<dbReference type="OrthoDB" id="2373987at2759"/>
<evidence type="ECO:0000313" key="7">
    <source>
        <dbReference type="Proteomes" id="UP000473826"/>
    </source>
</evidence>
<dbReference type="InterPro" id="IPR052971">
    <property type="entry name" value="TRP_calcium_channel"/>
</dbReference>
<feature type="transmembrane region" description="Helical" evidence="3">
    <location>
        <begin position="454"/>
        <end position="472"/>
    </location>
</feature>
<organism evidence="6 7">
    <name type="scientific">Vanrija humicola</name>
    <name type="common">Yeast</name>
    <name type="synonym">Cryptococcus humicola</name>
    <dbReference type="NCBI Taxonomy" id="5417"/>
    <lineage>
        <taxon>Eukaryota</taxon>
        <taxon>Fungi</taxon>
        <taxon>Dikarya</taxon>
        <taxon>Basidiomycota</taxon>
        <taxon>Agaricomycotina</taxon>
        <taxon>Tremellomycetes</taxon>
        <taxon>Trichosporonales</taxon>
        <taxon>Trichosporonaceae</taxon>
        <taxon>Vanrija</taxon>
    </lineage>
</organism>
<keyword evidence="3" id="KW-0812">Transmembrane</keyword>
<evidence type="ECO:0000259" key="4">
    <source>
        <dbReference type="Pfam" id="PF23190"/>
    </source>
</evidence>
<protein>
    <recommendedName>
        <fullName evidence="8">Ion transport domain-containing protein</fullName>
    </recommendedName>
</protein>
<evidence type="ECO:0000256" key="3">
    <source>
        <dbReference type="SAM" id="Phobius"/>
    </source>
</evidence>
<dbReference type="Proteomes" id="UP000473826">
    <property type="component" value="Unassembled WGS sequence"/>
</dbReference>
<keyword evidence="3" id="KW-0472">Membrane</keyword>
<evidence type="ECO:0000256" key="1">
    <source>
        <dbReference type="SAM" id="Coils"/>
    </source>
</evidence>
<feature type="compositionally biased region" description="Low complexity" evidence="2">
    <location>
        <begin position="735"/>
        <end position="746"/>
    </location>
</feature>
<keyword evidence="1" id="KW-0175">Coiled coil</keyword>
<evidence type="ECO:0000259" key="5">
    <source>
        <dbReference type="Pfam" id="PF23317"/>
    </source>
</evidence>
<feature type="transmembrane region" description="Helical" evidence="3">
    <location>
        <begin position="417"/>
        <end position="434"/>
    </location>
</feature>
<evidence type="ECO:0008006" key="8">
    <source>
        <dbReference type="Google" id="ProtNLM"/>
    </source>
</evidence>
<feature type="transmembrane region" description="Helical" evidence="3">
    <location>
        <begin position="566"/>
        <end position="584"/>
    </location>
</feature>
<feature type="transmembrane region" description="Helical" evidence="3">
    <location>
        <begin position="322"/>
        <end position="341"/>
    </location>
</feature>
<comment type="caution">
    <text evidence="6">The sequence shown here is derived from an EMBL/GenBank/DDBJ whole genome shotgun (WGS) entry which is preliminary data.</text>
</comment>
<dbReference type="PANTHER" id="PTHR35859:SF1">
    <property type="entry name" value="NONSELECTIVE CATION CHANNEL PROTEIN"/>
    <property type="match status" value="1"/>
</dbReference>
<dbReference type="PANTHER" id="PTHR35859">
    <property type="entry name" value="NONSELECTIVE CATION CHANNEL PROTEIN"/>
    <property type="match status" value="1"/>
</dbReference>
<feature type="region of interest" description="Disordered" evidence="2">
    <location>
        <begin position="809"/>
        <end position="965"/>
    </location>
</feature>
<feature type="compositionally biased region" description="Polar residues" evidence="2">
    <location>
        <begin position="906"/>
        <end position="927"/>
    </location>
</feature>
<gene>
    <name evidence="6" type="ORF">VHUM_02568</name>
</gene>
<reference evidence="6 7" key="1">
    <citation type="journal article" date="2019" name="PLoS Genet.">
        <title>Convergent evolution of linked mating-type loci in basidiomycete fungi.</title>
        <authorList>
            <person name="Sun S."/>
            <person name="Coelho M.A."/>
            <person name="Heitman J."/>
            <person name="Nowrousian M."/>
        </authorList>
    </citation>
    <scope>NUCLEOTIDE SEQUENCE [LARGE SCALE GENOMIC DNA]</scope>
    <source>
        <strain evidence="6 7">CBS 4282</strain>
    </source>
</reference>
<feature type="domain" description="Calcium channel YVC1-like C-terminal transmembrane" evidence="5">
    <location>
        <begin position="331"/>
        <end position="629"/>
    </location>
</feature>
<dbReference type="Pfam" id="PF23317">
    <property type="entry name" value="YVC1_C"/>
    <property type="match status" value="1"/>
</dbReference>
<feature type="region of interest" description="Disordered" evidence="2">
    <location>
        <begin position="709"/>
        <end position="761"/>
    </location>
</feature>
<feature type="transmembrane region" description="Helical" evidence="3">
    <location>
        <begin position="384"/>
        <end position="405"/>
    </location>
</feature>
<dbReference type="InterPro" id="IPR056336">
    <property type="entry name" value="YVC1_C"/>
</dbReference>
<dbReference type="EMBL" id="QKWK01000006">
    <property type="protein sequence ID" value="TXT09094.1"/>
    <property type="molecule type" value="Genomic_DNA"/>
</dbReference>